<keyword evidence="3" id="KW-0255">Endonuclease</keyword>
<comment type="similarity">
    <text evidence="5">Belongs to the YicC/YloC family.</text>
</comment>
<evidence type="ECO:0000259" key="7">
    <source>
        <dbReference type="Pfam" id="PF08340"/>
    </source>
</evidence>
<dbReference type="Pfam" id="PF08340">
    <property type="entry name" value="YicC-like_C"/>
    <property type="match status" value="1"/>
</dbReference>
<evidence type="ECO:0000256" key="1">
    <source>
        <dbReference type="ARBA" id="ARBA00001968"/>
    </source>
</evidence>
<dbReference type="InterPro" id="IPR013527">
    <property type="entry name" value="YicC-like_N"/>
</dbReference>
<accession>A0A956SFM9</accession>
<dbReference type="InterPro" id="IPR005229">
    <property type="entry name" value="YicC/YloC-like"/>
</dbReference>
<evidence type="ECO:0000313" key="9">
    <source>
        <dbReference type="Proteomes" id="UP000739538"/>
    </source>
</evidence>
<feature type="domain" description="Endoribonuclease YicC-like N-terminal" evidence="6">
    <location>
        <begin position="2"/>
        <end position="156"/>
    </location>
</feature>
<dbReference type="Pfam" id="PF03755">
    <property type="entry name" value="YicC-like_N"/>
    <property type="match status" value="1"/>
</dbReference>
<dbReference type="GO" id="GO:0016787">
    <property type="term" value="F:hydrolase activity"/>
    <property type="evidence" value="ECO:0007669"/>
    <property type="project" value="UniProtKB-KW"/>
</dbReference>
<organism evidence="8 9">
    <name type="scientific">Eiseniibacteriota bacterium</name>
    <dbReference type="NCBI Taxonomy" id="2212470"/>
    <lineage>
        <taxon>Bacteria</taxon>
        <taxon>Candidatus Eiseniibacteriota</taxon>
    </lineage>
</organism>
<evidence type="ECO:0000256" key="2">
    <source>
        <dbReference type="ARBA" id="ARBA00022722"/>
    </source>
</evidence>
<name>A0A956SFM9_UNCEI</name>
<dbReference type="PANTHER" id="PTHR30636">
    <property type="entry name" value="UPF0701 PROTEIN YICC"/>
    <property type="match status" value="1"/>
</dbReference>
<keyword evidence="4" id="KW-0378">Hydrolase</keyword>
<proteinExistence type="inferred from homology"/>
<evidence type="ECO:0000313" key="8">
    <source>
        <dbReference type="EMBL" id="MCA9757684.1"/>
    </source>
</evidence>
<evidence type="ECO:0000256" key="5">
    <source>
        <dbReference type="ARBA" id="ARBA00035648"/>
    </source>
</evidence>
<reference evidence="8" key="2">
    <citation type="journal article" date="2021" name="Microbiome">
        <title>Successional dynamics and alternative stable states in a saline activated sludge microbial community over 9 years.</title>
        <authorList>
            <person name="Wang Y."/>
            <person name="Ye J."/>
            <person name="Ju F."/>
            <person name="Liu L."/>
            <person name="Boyd J.A."/>
            <person name="Deng Y."/>
            <person name="Parks D.H."/>
            <person name="Jiang X."/>
            <person name="Yin X."/>
            <person name="Woodcroft B.J."/>
            <person name="Tyson G.W."/>
            <person name="Hugenholtz P."/>
            <person name="Polz M.F."/>
            <person name="Zhang T."/>
        </authorList>
    </citation>
    <scope>NUCLEOTIDE SEQUENCE</scope>
    <source>
        <strain evidence="8">HKST-UBA02</strain>
    </source>
</reference>
<evidence type="ECO:0000259" key="6">
    <source>
        <dbReference type="Pfam" id="PF03755"/>
    </source>
</evidence>
<comment type="caution">
    <text evidence="8">The sequence shown here is derived from an EMBL/GenBank/DDBJ whole genome shotgun (WGS) entry which is preliminary data.</text>
</comment>
<dbReference type="GO" id="GO:0004521">
    <property type="term" value="F:RNA endonuclease activity"/>
    <property type="evidence" value="ECO:0007669"/>
    <property type="project" value="InterPro"/>
</dbReference>
<dbReference type="EMBL" id="JAGQHS010000112">
    <property type="protein sequence ID" value="MCA9757684.1"/>
    <property type="molecule type" value="Genomic_DNA"/>
</dbReference>
<gene>
    <name evidence="8" type="ORF">KDA27_17925</name>
</gene>
<dbReference type="AlphaFoldDB" id="A0A956SFM9"/>
<dbReference type="NCBIfam" id="TIGR00255">
    <property type="entry name" value="YicC/YloC family endoribonuclease"/>
    <property type="match status" value="1"/>
</dbReference>
<evidence type="ECO:0000256" key="3">
    <source>
        <dbReference type="ARBA" id="ARBA00022759"/>
    </source>
</evidence>
<dbReference type="PANTHER" id="PTHR30636:SF3">
    <property type="entry name" value="UPF0701 PROTEIN YICC"/>
    <property type="match status" value="1"/>
</dbReference>
<keyword evidence="2" id="KW-0540">Nuclease</keyword>
<reference evidence="8" key="1">
    <citation type="submission" date="2020-04" db="EMBL/GenBank/DDBJ databases">
        <authorList>
            <person name="Zhang T."/>
        </authorList>
    </citation>
    <scope>NUCLEOTIDE SEQUENCE</scope>
    <source>
        <strain evidence="8">HKST-UBA02</strain>
    </source>
</reference>
<sequence length="292" mass="33463">MLRSMTGYGRGESALGTGKLLVEIRTVNHRFCEISVRLPRSLALLEGKTREVVQSRISRGKINVNVTLDGNDSPVTRLKLNEPISAAYFDVLDQLQKRFHLSGQIDINTFLTLPDVLTWEQEEIGEEESWARLLEGLEAAILDVQDMKEREGNNLAKDLLTRLDLIDERVDRVVARVPEMLANYKKRVEDRLAEISQDADFNLARLESELILFTDRTDCTEECVRLRSHVEQFRGLIHAPEPAGRKLNFLLQEMNREANTIGSKAQDVPIARDVIEIKEEIERLREQVQNFE</sequence>
<feature type="domain" description="Endoribonuclease YicC-like C-terminal" evidence="7">
    <location>
        <begin position="175"/>
        <end position="292"/>
    </location>
</feature>
<dbReference type="Proteomes" id="UP000739538">
    <property type="component" value="Unassembled WGS sequence"/>
</dbReference>
<protein>
    <submittedName>
        <fullName evidence="8">YicC family protein</fullName>
    </submittedName>
</protein>
<comment type="cofactor">
    <cofactor evidence="1">
        <name>a divalent metal cation</name>
        <dbReference type="ChEBI" id="CHEBI:60240"/>
    </cofactor>
</comment>
<dbReference type="InterPro" id="IPR013551">
    <property type="entry name" value="YicC-like_C"/>
</dbReference>
<evidence type="ECO:0000256" key="4">
    <source>
        <dbReference type="ARBA" id="ARBA00022801"/>
    </source>
</evidence>